<comment type="caution">
    <text evidence="12">The sequence shown here is derived from an EMBL/GenBank/DDBJ whole genome shotgun (WGS) entry which is preliminary data.</text>
</comment>
<evidence type="ECO:0000256" key="2">
    <source>
        <dbReference type="ARBA" id="ARBA00004922"/>
    </source>
</evidence>
<name>A0AAV5S3A4_MAUHU</name>
<evidence type="ECO:0000256" key="11">
    <source>
        <dbReference type="SAM" id="SignalP"/>
    </source>
</evidence>
<protein>
    <submittedName>
        <fullName evidence="12">Uncharacterized protein</fullName>
    </submittedName>
</protein>
<evidence type="ECO:0000313" key="13">
    <source>
        <dbReference type="Proteomes" id="UP001377567"/>
    </source>
</evidence>
<evidence type="ECO:0000256" key="7">
    <source>
        <dbReference type="ARBA" id="ARBA00022989"/>
    </source>
</evidence>
<proteinExistence type="inferred from homology"/>
<dbReference type="GO" id="GO:0000026">
    <property type="term" value="F:alpha-1,2-mannosyltransferase activity"/>
    <property type="evidence" value="ECO:0007669"/>
    <property type="project" value="TreeGrafter"/>
</dbReference>
<dbReference type="GO" id="GO:0000139">
    <property type="term" value="C:Golgi membrane"/>
    <property type="evidence" value="ECO:0007669"/>
    <property type="project" value="UniProtKB-SubCell"/>
</dbReference>
<evidence type="ECO:0000313" key="12">
    <source>
        <dbReference type="EMBL" id="GMM58330.1"/>
    </source>
</evidence>
<keyword evidence="8" id="KW-0333">Golgi apparatus</keyword>
<keyword evidence="5" id="KW-0812">Transmembrane</keyword>
<organism evidence="12 13">
    <name type="scientific">Maudiozyma humilis</name>
    <name type="common">Sour dough yeast</name>
    <name type="synonym">Kazachstania humilis</name>
    <dbReference type="NCBI Taxonomy" id="51915"/>
    <lineage>
        <taxon>Eukaryota</taxon>
        <taxon>Fungi</taxon>
        <taxon>Dikarya</taxon>
        <taxon>Ascomycota</taxon>
        <taxon>Saccharomycotina</taxon>
        <taxon>Saccharomycetes</taxon>
        <taxon>Saccharomycetales</taxon>
        <taxon>Saccharomycetaceae</taxon>
        <taxon>Maudiozyma</taxon>
    </lineage>
</organism>
<evidence type="ECO:0000256" key="9">
    <source>
        <dbReference type="ARBA" id="ARBA00023136"/>
    </source>
</evidence>
<keyword evidence="11" id="KW-0732">Signal</keyword>
<keyword evidence="7" id="KW-1133">Transmembrane helix</keyword>
<dbReference type="Proteomes" id="UP001377567">
    <property type="component" value="Unassembled WGS sequence"/>
</dbReference>
<dbReference type="GO" id="GO:0046354">
    <property type="term" value="P:mannan biosynthetic process"/>
    <property type="evidence" value="ECO:0007669"/>
    <property type="project" value="TreeGrafter"/>
</dbReference>
<dbReference type="InterPro" id="IPR029044">
    <property type="entry name" value="Nucleotide-diphossugar_trans"/>
</dbReference>
<feature type="signal peptide" evidence="11">
    <location>
        <begin position="1"/>
        <end position="32"/>
    </location>
</feature>
<keyword evidence="10" id="KW-0325">Glycoprotein</keyword>
<dbReference type="FunFam" id="3.90.550.10:FF:000177">
    <property type="entry name" value="MNN5p Alpha-1,2-mannosyltransferase"/>
    <property type="match status" value="1"/>
</dbReference>
<keyword evidence="9" id="KW-0472">Membrane</keyword>
<dbReference type="PANTHER" id="PTHR31646">
    <property type="entry name" value="ALPHA-1,2-MANNOSYLTRANSFERASE MNN2"/>
    <property type="match status" value="1"/>
</dbReference>
<comment type="subcellular location">
    <subcellularLocation>
        <location evidence="1">Golgi apparatus membrane</location>
        <topology evidence="1">Single-pass type II membrane protein</topology>
    </subcellularLocation>
</comment>
<dbReference type="SUPFAM" id="SSF53448">
    <property type="entry name" value="Nucleotide-diphospho-sugar transferases"/>
    <property type="match status" value="1"/>
</dbReference>
<feature type="chain" id="PRO_5043484413" evidence="11">
    <location>
        <begin position="33"/>
        <end position="640"/>
    </location>
</feature>
<dbReference type="AlphaFoldDB" id="A0AAV5S3A4"/>
<evidence type="ECO:0000256" key="3">
    <source>
        <dbReference type="ARBA" id="ARBA00009105"/>
    </source>
</evidence>
<comment type="similarity">
    <text evidence="3">Belongs to the MNN1/MNT family.</text>
</comment>
<evidence type="ECO:0000256" key="4">
    <source>
        <dbReference type="ARBA" id="ARBA00022679"/>
    </source>
</evidence>
<reference evidence="12 13" key="1">
    <citation type="journal article" date="2023" name="Elife">
        <title>Identification of key yeast species and microbe-microbe interactions impacting larval growth of Drosophila in the wild.</title>
        <authorList>
            <person name="Mure A."/>
            <person name="Sugiura Y."/>
            <person name="Maeda R."/>
            <person name="Honda K."/>
            <person name="Sakurai N."/>
            <person name="Takahashi Y."/>
            <person name="Watada M."/>
            <person name="Katoh T."/>
            <person name="Gotoh A."/>
            <person name="Gotoh Y."/>
            <person name="Taniguchi I."/>
            <person name="Nakamura K."/>
            <person name="Hayashi T."/>
            <person name="Katayama T."/>
            <person name="Uemura T."/>
            <person name="Hattori Y."/>
        </authorList>
    </citation>
    <scope>NUCLEOTIDE SEQUENCE [LARGE SCALE GENOMIC DNA]</scope>
    <source>
        <strain evidence="12 13">KH-74</strain>
    </source>
</reference>
<evidence type="ECO:0000256" key="8">
    <source>
        <dbReference type="ARBA" id="ARBA00023034"/>
    </source>
</evidence>
<accession>A0AAV5S3A4</accession>
<evidence type="ECO:0000256" key="10">
    <source>
        <dbReference type="ARBA" id="ARBA00023180"/>
    </source>
</evidence>
<gene>
    <name evidence="12" type="ORF">DAKH74_049470</name>
</gene>
<evidence type="ECO:0000256" key="6">
    <source>
        <dbReference type="ARBA" id="ARBA00022968"/>
    </source>
</evidence>
<keyword evidence="13" id="KW-1185">Reference proteome</keyword>
<keyword evidence="4" id="KW-0808">Transferase</keyword>
<evidence type="ECO:0000256" key="1">
    <source>
        <dbReference type="ARBA" id="ARBA00004323"/>
    </source>
</evidence>
<dbReference type="InterPro" id="IPR022751">
    <property type="entry name" value="Alpha_mannosyltransferase"/>
</dbReference>
<dbReference type="Pfam" id="PF11051">
    <property type="entry name" value="Mannosyl_trans3"/>
    <property type="match status" value="1"/>
</dbReference>
<sequence length="640" mass="73073">MAIFTIPRASLRCLKLAFALILVALVIVVSTGLNDDASSTVSYYTQSIQEYVDTYIISYTGTGDDDDESGSDPDLEGVELDFGNIESNAADQEYEHDMFADKENPAENQMASNVAEFFADLFSSIEKHSPVTKSDKMYSDDCPLHGDVGTRPDNYKDWPKLTEDSLGNCLEVSRDEVELLRLNHAAFVQDIKDMDIQELTSDKAISEDRGINSYYRGDGIVMVGGDKYTLLSFLSIKTLRSFDTTLPVEVFIPGGEAYDTEFCNNLLPQYNAKCIYLSDILDKQTIEKYQFKGYQYKSLAILASSFANVLLVDADNFPITNLDDVFEADVYKSNGLVLWPDFWRRTTTPKFYEVIDRPVNTKKRVRNSVDDVSPMDMYDNPENDLDHIPFHDFQDALPDMSTESGQIMINKRKHLKTVLLSLYYNFNGPNWYYSIFSQRAAGEGDKETFIAAAHYFNLPYYQVRTGPGVDGYHKPNDEGYRGVGILQHNFIQDHARHQQAVADFKKSKNGPFTRDQVSKYTLDTFYSHYFEGDSTKEVDIMFIHANYPKFDPASLYAGRDFMYNGDHVRSYSNLKRINNFDLELNVYTTLNEFVCNERVYFPFLLHALDDNEDEYAGMCAWIASRLDFLEKTHEDAISSN</sequence>
<keyword evidence="6" id="KW-0735">Signal-anchor</keyword>
<dbReference type="PANTHER" id="PTHR31646:SF1">
    <property type="entry name" value="ALPHA-1,2-MANNOSYLTRANSFERASE MNN2"/>
    <property type="match status" value="1"/>
</dbReference>
<comment type="pathway">
    <text evidence="2">Protein modification; protein glycosylation.</text>
</comment>
<dbReference type="EMBL" id="BTGD01000025">
    <property type="protein sequence ID" value="GMM58330.1"/>
    <property type="molecule type" value="Genomic_DNA"/>
</dbReference>
<evidence type="ECO:0000256" key="5">
    <source>
        <dbReference type="ARBA" id="ARBA00022692"/>
    </source>
</evidence>